<name>A0A0N5A7D5_PARTI</name>
<dbReference type="WBParaSite" id="PTRK_0001791800.1">
    <property type="protein sequence ID" value="PTRK_0001791800.1"/>
    <property type="gene ID" value="PTRK_0001791800"/>
</dbReference>
<keyword evidence="1" id="KW-1185">Reference proteome</keyword>
<dbReference type="Proteomes" id="UP000038045">
    <property type="component" value="Unplaced"/>
</dbReference>
<accession>A0A0N5A7D5</accession>
<sequence>MAINNMKLFTIFVIAIIFTSSILSFAKDIRSRPTSFDRFYKRAFDSIDNGGFGAFDKRSGGMSDYSGSYENQDIQSLLPHYFILRGRK</sequence>
<proteinExistence type="predicted"/>
<protein>
    <submittedName>
        <fullName evidence="2">Neuropeptide-Like Protein</fullName>
    </submittedName>
</protein>
<reference evidence="2" key="1">
    <citation type="submission" date="2017-02" db="UniProtKB">
        <authorList>
            <consortium name="WormBaseParasite"/>
        </authorList>
    </citation>
    <scope>IDENTIFICATION</scope>
</reference>
<evidence type="ECO:0000313" key="1">
    <source>
        <dbReference type="Proteomes" id="UP000038045"/>
    </source>
</evidence>
<evidence type="ECO:0000313" key="2">
    <source>
        <dbReference type="WBParaSite" id="PTRK_0001791800.1"/>
    </source>
</evidence>
<dbReference type="AlphaFoldDB" id="A0A0N5A7D5"/>
<organism evidence="1 2">
    <name type="scientific">Parastrongyloides trichosuri</name>
    <name type="common">Possum-specific nematode worm</name>
    <dbReference type="NCBI Taxonomy" id="131310"/>
    <lineage>
        <taxon>Eukaryota</taxon>
        <taxon>Metazoa</taxon>
        <taxon>Ecdysozoa</taxon>
        <taxon>Nematoda</taxon>
        <taxon>Chromadorea</taxon>
        <taxon>Rhabditida</taxon>
        <taxon>Tylenchina</taxon>
        <taxon>Panagrolaimomorpha</taxon>
        <taxon>Strongyloidoidea</taxon>
        <taxon>Strongyloididae</taxon>
        <taxon>Parastrongyloides</taxon>
    </lineage>
</organism>